<evidence type="ECO:0008006" key="3">
    <source>
        <dbReference type="Google" id="ProtNLM"/>
    </source>
</evidence>
<protein>
    <recommendedName>
        <fullName evidence="3">DUF952 domain-containing protein</fullName>
    </recommendedName>
</protein>
<sequence length="119" mass="13379">MEPTIIYRLLTEEDWSAARADALVPRRAIDEADGYFHLSAENQLIETANLHFDGTDTLFALGFDAAALEADLKWEMAPKRGQEFPHFYGDALRVKHADRLLRLDRRPGGSFAVTGMDSL</sequence>
<reference evidence="1" key="2">
    <citation type="submission" date="2020-09" db="EMBL/GenBank/DDBJ databases">
        <authorList>
            <person name="Sun Q."/>
            <person name="Zhou Y."/>
        </authorList>
    </citation>
    <scope>NUCLEOTIDE SEQUENCE</scope>
    <source>
        <strain evidence="1">CGMCC 1.12921</strain>
    </source>
</reference>
<comment type="caution">
    <text evidence="1">The sequence shown here is derived from an EMBL/GenBank/DDBJ whole genome shotgun (WGS) entry which is preliminary data.</text>
</comment>
<dbReference type="Gene3D" id="3.20.170.20">
    <property type="entry name" value="Protein of unknown function DUF952"/>
    <property type="match status" value="1"/>
</dbReference>
<evidence type="ECO:0000313" key="2">
    <source>
        <dbReference type="Proteomes" id="UP000613582"/>
    </source>
</evidence>
<name>A0A8J2Y8C2_9PROT</name>
<dbReference type="SUPFAM" id="SSF56399">
    <property type="entry name" value="ADP-ribosylation"/>
    <property type="match status" value="1"/>
</dbReference>
<dbReference type="PANTHER" id="PTHR34129">
    <property type="entry name" value="BLR1139 PROTEIN"/>
    <property type="match status" value="1"/>
</dbReference>
<dbReference type="InterPro" id="IPR009297">
    <property type="entry name" value="DUF952"/>
</dbReference>
<dbReference type="RefSeq" id="WP_188160604.1">
    <property type="nucleotide sequence ID" value="NZ_BMGH01000002.1"/>
</dbReference>
<dbReference type="Proteomes" id="UP000613582">
    <property type="component" value="Unassembled WGS sequence"/>
</dbReference>
<gene>
    <name evidence="1" type="ORF">GCM10011342_29770</name>
</gene>
<dbReference type="EMBL" id="BMGH01000002">
    <property type="protein sequence ID" value="GGD19114.1"/>
    <property type="molecule type" value="Genomic_DNA"/>
</dbReference>
<keyword evidence="2" id="KW-1185">Reference proteome</keyword>
<accession>A0A8J2Y8C2</accession>
<dbReference type="PANTHER" id="PTHR34129:SF1">
    <property type="entry name" value="DUF952 DOMAIN-CONTAINING PROTEIN"/>
    <property type="match status" value="1"/>
</dbReference>
<dbReference type="AlphaFoldDB" id="A0A8J2Y8C2"/>
<reference evidence="1" key="1">
    <citation type="journal article" date="2014" name="Int. J. Syst. Evol. Microbiol.">
        <title>Complete genome sequence of Corynebacterium casei LMG S-19264T (=DSM 44701T), isolated from a smear-ripened cheese.</title>
        <authorList>
            <consortium name="US DOE Joint Genome Institute (JGI-PGF)"/>
            <person name="Walter F."/>
            <person name="Albersmeier A."/>
            <person name="Kalinowski J."/>
            <person name="Ruckert C."/>
        </authorList>
    </citation>
    <scope>NUCLEOTIDE SEQUENCE</scope>
    <source>
        <strain evidence="1">CGMCC 1.12921</strain>
    </source>
</reference>
<evidence type="ECO:0000313" key="1">
    <source>
        <dbReference type="EMBL" id="GGD19114.1"/>
    </source>
</evidence>
<organism evidence="1 2">
    <name type="scientific">Aquisalinus flavus</name>
    <dbReference type="NCBI Taxonomy" id="1526572"/>
    <lineage>
        <taxon>Bacteria</taxon>
        <taxon>Pseudomonadati</taxon>
        <taxon>Pseudomonadota</taxon>
        <taxon>Alphaproteobacteria</taxon>
        <taxon>Parvularculales</taxon>
        <taxon>Parvularculaceae</taxon>
        <taxon>Aquisalinus</taxon>
    </lineage>
</organism>
<dbReference type="Pfam" id="PF06108">
    <property type="entry name" value="DUF952"/>
    <property type="match status" value="1"/>
</dbReference>
<proteinExistence type="predicted"/>